<comment type="caution">
    <text evidence="2">The sequence shown here is derived from an EMBL/GenBank/DDBJ whole genome shotgun (WGS) entry which is preliminary data.</text>
</comment>
<sequence>MLYLLIVGCEISFWVVLLAALLCRYGAGWTRASTVLLLALPAVDLLLFTASTVDLARGAVPTSGHGLAAVYLGVSIAFGGQLVAWADGRIAPRFGGPAPSRPPRAGREHAARERRQWLRHLLAWSIGSCLILLDTAIVHDLHRAAPLIGLIRSWAVILVIDFAWSFSGFLRGAHGVHAREELHPRYGGAECRCSLRCTGGC</sequence>
<evidence type="ECO:0000313" key="3">
    <source>
        <dbReference type="Proteomes" id="UP000540506"/>
    </source>
</evidence>
<dbReference type="EMBL" id="JACHJV010000002">
    <property type="protein sequence ID" value="MBB4927910.1"/>
    <property type="molecule type" value="Genomic_DNA"/>
</dbReference>
<evidence type="ECO:0008006" key="4">
    <source>
        <dbReference type="Google" id="ProtNLM"/>
    </source>
</evidence>
<dbReference type="RefSeq" id="WP_184944710.1">
    <property type="nucleotide sequence ID" value="NZ_JACHJV010000002.1"/>
</dbReference>
<keyword evidence="1" id="KW-0812">Transmembrane</keyword>
<feature type="transmembrane region" description="Helical" evidence="1">
    <location>
        <begin position="6"/>
        <end position="23"/>
    </location>
</feature>
<feature type="transmembrane region" description="Helical" evidence="1">
    <location>
        <begin position="121"/>
        <end position="138"/>
    </location>
</feature>
<feature type="transmembrane region" description="Helical" evidence="1">
    <location>
        <begin position="144"/>
        <end position="164"/>
    </location>
</feature>
<name>A0A7W7R9G4_KITKI</name>
<keyword evidence="1" id="KW-1133">Transmembrane helix</keyword>
<feature type="transmembrane region" description="Helical" evidence="1">
    <location>
        <begin position="35"/>
        <end position="53"/>
    </location>
</feature>
<accession>A0A7W7R9G4</accession>
<reference evidence="2 3" key="1">
    <citation type="submission" date="2020-08" db="EMBL/GenBank/DDBJ databases">
        <title>Sequencing the genomes of 1000 actinobacteria strains.</title>
        <authorList>
            <person name="Klenk H.-P."/>
        </authorList>
    </citation>
    <scope>NUCLEOTIDE SEQUENCE [LARGE SCALE GENOMIC DNA]</scope>
    <source>
        <strain evidence="2 3">DSM 41654</strain>
    </source>
</reference>
<feature type="transmembrane region" description="Helical" evidence="1">
    <location>
        <begin position="65"/>
        <end position="86"/>
    </location>
</feature>
<evidence type="ECO:0000313" key="2">
    <source>
        <dbReference type="EMBL" id="MBB4927910.1"/>
    </source>
</evidence>
<protein>
    <recommendedName>
        <fullName evidence="4">Integral membrane protein</fullName>
    </recommendedName>
</protein>
<proteinExistence type="predicted"/>
<keyword evidence="3" id="KW-1185">Reference proteome</keyword>
<evidence type="ECO:0000256" key="1">
    <source>
        <dbReference type="SAM" id="Phobius"/>
    </source>
</evidence>
<gene>
    <name evidence="2" type="ORF">FHR34_007005</name>
</gene>
<organism evidence="2 3">
    <name type="scientific">Kitasatospora kifunensis</name>
    <name type="common">Streptomyces kifunensis</name>
    <dbReference type="NCBI Taxonomy" id="58351"/>
    <lineage>
        <taxon>Bacteria</taxon>
        <taxon>Bacillati</taxon>
        <taxon>Actinomycetota</taxon>
        <taxon>Actinomycetes</taxon>
        <taxon>Kitasatosporales</taxon>
        <taxon>Streptomycetaceae</taxon>
        <taxon>Kitasatospora</taxon>
    </lineage>
</organism>
<dbReference type="AlphaFoldDB" id="A0A7W7R9G4"/>
<keyword evidence="1" id="KW-0472">Membrane</keyword>
<dbReference type="Proteomes" id="UP000540506">
    <property type="component" value="Unassembled WGS sequence"/>
</dbReference>